<dbReference type="InterPro" id="IPR036890">
    <property type="entry name" value="HATPase_C_sf"/>
</dbReference>
<dbReference type="Proteomes" id="UP001499854">
    <property type="component" value="Unassembled WGS sequence"/>
</dbReference>
<protein>
    <recommendedName>
        <fullName evidence="3">Histidine kinase/HSP90-like ATPase domain-containing protein</fullName>
    </recommendedName>
</protein>
<keyword evidence="1" id="KW-0808">Transferase</keyword>
<proteinExistence type="predicted"/>
<accession>A0ABP5EQK5</accession>
<dbReference type="SUPFAM" id="SSF55874">
    <property type="entry name" value="ATPase domain of HSP90 chaperone/DNA topoisomerase II/histidine kinase"/>
    <property type="match status" value="1"/>
</dbReference>
<reference evidence="5" key="1">
    <citation type="journal article" date="2019" name="Int. J. Syst. Evol. Microbiol.">
        <title>The Global Catalogue of Microorganisms (GCM) 10K type strain sequencing project: providing services to taxonomists for standard genome sequencing and annotation.</title>
        <authorList>
            <consortium name="The Broad Institute Genomics Platform"/>
            <consortium name="The Broad Institute Genome Sequencing Center for Infectious Disease"/>
            <person name="Wu L."/>
            <person name="Ma J."/>
        </authorList>
    </citation>
    <scope>NUCLEOTIDE SEQUENCE [LARGE SCALE GENOMIC DNA]</scope>
    <source>
        <strain evidence="5">JCM 16013</strain>
    </source>
</reference>
<evidence type="ECO:0000313" key="4">
    <source>
        <dbReference type="EMBL" id="GAA2001995.1"/>
    </source>
</evidence>
<dbReference type="InterPro" id="IPR003594">
    <property type="entry name" value="HATPase_dom"/>
</dbReference>
<evidence type="ECO:0000256" key="1">
    <source>
        <dbReference type="ARBA" id="ARBA00022527"/>
    </source>
</evidence>
<dbReference type="CDD" id="cd16936">
    <property type="entry name" value="HATPase_RsbW-like"/>
    <property type="match status" value="1"/>
</dbReference>
<sequence length="172" mass="18468">MQQSRSTGPIAPHAADPRSVATRHERPPAEPPGVSSLSWSFPGTPADVSFSRRWLEAAATEMWGEGEDTDRLVLAYSELATNAVVHGVGPVSVATRISPTGARCEIADRSSQLPKARRAATDDVGGRGLELVRHTVDRLRVATGGLGKTVSFVVGRRNAVRDRTLRHQTGIR</sequence>
<evidence type="ECO:0000259" key="3">
    <source>
        <dbReference type="Pfam" id="PF13581"/>
    </source>
</evidence>
<feature type="region of interest" description="Disordered" evidence="2">
    <location>
        <begin position="1"/>
        <end position="41"/>
    </location>
</feature>
<dbReference type="InterPro" id="IPR050267">
    <property type="entry name" value="Anti-sigma-factor_SerPK"/>
</dbReference>
<name>A0ABP5EQK5_9ACTN</name>
<organism evidence="4 5">
    <name type="scientific">Catenulispora subtropica</name>
    <dbReference type="NCBI Taxonomy" id="450798"/>
    <lineage>
        <taxon>Bacteria</taxon>
        <taxon>Bacillati</taxon>
        <taxon>Actinomycetota</taxon>
        <taxon>Actinomycetes</taxon>
        <taxon>Catenulisporales</taxon>
        <taxon>Catenulisporaceae</taxon>
        <taxon>Catenulispora</taxon>
    </lineage>
</organism>
<dbReference type="PANTHER" id="PTHR35526:SF3">
    <property type="entry name" value="ANTI-SIGMA-F FACTOR RSBW"/>
    <property type="match status" value="1"/>
</dbReference>
<gene>
    <name evidence="4" type="ORF">GCM10009838_79860</name>
</gene>
<comment type="caution">
    <text evidence="4">The sequence shown here is derived from an EMBL/GenBank/DDBJ whole genome shotgun (WGS) entry which is preliminary data.</text>
</comment>
<evidence type="ECO:0000256" key="2">
    <source>
        <dbReference type="SAM" id="MobiDB-lite"/>
    </source>
</evidence>
<feature type="domain" description="Histidine kinase/HSP90-like ATPase" evidence="3">
    <location>
        <begin position="41"/>
        <end position="152"/>
    </location>
</feature>
<keyword evidence="1" id="KW-0723">Serine/threonine-protein kinase</keyword>
<dbReference type="RefSeq" id="WP_344662417.1">
    <property type="nucleotide sequence ID" value="NZ_BAAAQM010000073.1"/>
</dbReference>
<dbReference type="Gene3D" id="3.30.565.10">
    <property type="entry name" value="Histidine kinase-like ATPase, C-terminal domain"/>
    <property type="match status" value="1"/>
</dbReference>
<dbReference type="EMBL" id="BAAAQM010000073">
    <property type="protein sequence ID" value="GAA2001995.1"/>
    <property type="molecule type" value="Genomic_DNA"/>
</dbReference>
<keyword evidence="5" id="KW-1185">Reference proteome</keyword>
<dbReference type="PANTHER" id="PTHR35526">
    <property type="entry name" value="ANTI-SIGMA-F FACTOR RSBW-RELATED"/>
    <property type="match status" value="1"/>
</dbReference>
<keyword evidence="1" id="KW-0418">Kinase</keyword>
<dbReference type="Pfam" id="PF13581">
    <property type="entry name" value="HATPase_c_2"/>
    <property type="match status" value="1"/>
</dbReference>
<evidence type="ECO:0000313" key="5">
    <source>
        <dbReference type="Proteomes" id="UP001499854"/>
    </source>
</evidence>